<reference evidence="3 4" key="1">
    <citation type="submission" date="2021-07" db="EMBL/GenBank/DDBJ databases">
        <title>The Aristolochia fimbriata genome: insights into angiosperm evolution, floral development and chemical biosynthesis.</title>
        <authorList>
            <person name="Jiao Y."/>
        </authorList>
    </citation>
    <scope>NUCLEOTIDE SEQUENCE [LARGE SCALE GENOMIC DNA]</scope>
    <source>
        <strain evidence="3">IBCAS-2021</strain>
        <tissue evidence="3">Leaf</tissue>
    </source>
</reference>
<dbReference type="Proteomes" id="UP000825729">
    <property type="component" value="Unassembled WGS sequence"/>
</dbReference>
<dbReference type="AlphaFoldDB" id="A0AAV7EEK7"/>
<dbReference type="Pfam" id="PF02225">
    <property type="entry name" value="PA"/>
    <property type="match status" value="1"/>
</dbReference>
<name>A0AAV7EEK7_ARIFI</name>
<proteinExistence type="predicted"/>
<evidence type="ECO:0000259" key="2">
    <source>
        <dbReference type="Pfam" id="PF02225"/>
    </source>
</evidence>
<accession>A0AAV7EEK7</accession>
<keyword evidence="1" id="KW-0325">Glycoprotein</keyword>
<evidence type="ECO:0000313" key="4">
    <source>
        <dbReference type="Proteomes" id="UP000825729"/>
    </source>
</evidence>
<protein>
    <recommendedName>
        <fullName evidence="2">PA domain-containing protein</fullName>
    </recommendedName>
</protein>
<evidence type="ECO:0000313" key="3">
    <source>
        <dbReference type="EMBL" id="KAG9447124.1"/>
    </source>
</evidence>
<keyword evidence="4" id="KW-1185">Reference proteome</keyword>
<gene>
    <name evidence="3" type="ORF">H6P81_013252</name>
</gene>
<dbReference type="SUPFAM" id="SSF52025">
    <property type="entry name" value="PA domain"/>
    <property type="match status" value="1"/>
</dbReference>
<comment type="caution">
    <text evidence="3">The sequence shown here is derived from an EMBL/GenBank/DDBJ whole genome shotgun (WGS) entry which is preliminary data.</text>
</comment>
<dbReference type="InterPro" id="IPR046450">
    <property type="entry name" value="PA_dom_sf"/>
</dbReference>
<evidence type="ECO:0000256" key="1">
    <source>
        <dbReference type="ARBA" id="ARBA00023180"/>
    </source>
</evidence>
<feature type="domain" description="PA" evidence="2">
    <location>
        <begin position="46"/>
        <end position="93"/>
    </location>
</feature>
<dbReference type="Gene3D" id="3.50.30.30">
    <property type="match status" value="1"/>
</dbReference>
<organism evidence="3 4">
    <name type="scientific">Aristolochia fimbriata</name>
    <name type="common">White veined hardy Dutchman's pipe vine</name>
    <dbReference type="NCBI Taxonomy" id="158543"/>
    <lineage>
        <taxon>Eukaryota</taxon>
        <taxon>Viridiplantae</taxon>
        <taxon>Streptophyta</taxon>
        <taxon>Embryophyta</taxon>
        <taxon>Tracheophyta</taxon>
        <taxon>Spermatophyta</taxon>
        <taxon>Magnoliopsida</taxon>
        <taxon>Magnoliidae</taxon>
        <taxon>Piperales</taxon>
        <taxon>Aristolochiaceae</taxon>
        <taxon>Aristolochia</taxon>
    </lineage>
</organism>
<sequence length="98" mass="10374">MKVKVKNWVDGVEKESVDGLSARFGAVLLSSINEALRLPAVMANPPDYYAESTSKLSNSIAFAERGECAFTAKAEFAQLGGVAGLLVINDSEGSHVDI</sequence>
<dbReference type="EMBL" id="JAINDJ010000005">
    <property type="protein sequence ID" value="KAG9447124.1"/>
    <property type="molecule type" value="Genomic_DNA"/>
</dbReference>
<dbReference type="InterPro" id="IPR003137">
    <property type="entry name" value="PA_domain"/>
</dbReference>